<dbReference type="EMBL" id="JSAM01000013">
    <property type="protein sequence ID" value="KIA78612.1"/>
    <property type="molecule type" value="Genomic_DNA"/>
</dbReference>
<keyword evidence="1" id="KW-1133">Transmembrane helix</keyword>
<keyword evidence="2" id="KW-0732">Signal</keyword>
<keyword evidence="1" id="KW-0472">Membrane</keyword>
<dbReference type="Pfam" id="PF07399">
    <property type="entry name" value="Na_H_antiport_3"/>
    <property type="match status" value="1"/>
</dbReference>
<feature type="transmembrane region" description="Helical" evidence="1">
    <location>
        <begin position="449"/>
        <end position="469"/>
    </location>
</feature>
<feature type="transmembrane region" description="Helical" evidence="1">
    <location>
        <begin position="286"/>
        <end position="311"/>
    </location>
</feature>
<sequence>MTTGLKKSNYKGHLMKWLCLVLVATAKAALLDAQEAITSTPWISDSEEGFFSCHRYEETSSDSLGQGFPDSSEMTSLSITANILLGIALVYNFLSRKVLALPDNWQKEQATEQTVVLTHSKNPLKYLSHYIKTIRRVFGIWIIPLVASITFLYDWKAAINFLNTRNYTEALFISVIMTIASSHPIMNLAESFIRKVASLGKESPGAWWVSLLTIGPILGAVITEAGAMIVTCLLLAKQFYTRPVSQKLAYATLGLLFTHISLGAIMTNFCTPVDWMHAEQLGEEEILTLVMFSWKSLLAIFTSTICYYLYFRDEFAELAKKEQHRVSEIKNSVPWWVTATHAICLIGTILCLYHPTIFICITCLFLVFHEITHPYQTRLKLRPPMLVGFFFSGLVIHGGLQEWWITPLLERVDALMLTGASYMFGSFIDGATLTYLATLLPSLNDATKYSVIVGTLAAGGLTVIGHPLNSEKDTPQNSHFSEGISPKKLFCAALFPMFVTASIFFIFRV</sequence>
<protein>
    <submittedName>
        <fullName evidence="3">Uncharacterized protein</fullName>
    </submittedName>
</protein>
<feature type="signal peptide" evidence="2">
    <location>
        <begin position="1"/>
        <end position="28"/>
    </location>
</feature>
<evidence type="ECO:0000313" key="4">
    <source>
        <dbReference type="Proteomes" id="UP000031307"/>
    </source>
</evidence>
<keyword evidence="1" id="KW-0812">Transmembrane</keyword>
<feature type="transmembrane region" description="Helical" evidence="1">
    <location>
        <begin position="489"/>
        <end position="507"/>
    </location>
</feature>
<feature type="transmembrane region" description="Helical" evidence="1">
    <location>
        <begin position="138"/>
        <end position="155"/>
    </location>
</feature>
<accession>A0A0C1EC30</accession>
<gene>
    <name evidence="3" type="ORF">DB43_DS00390</name>
</gene>
<feature type="transmembrane region" description="Helical" evidence="1">
    <location>
        <begin position="167"/>
        <end position="186"/>
    </location>
</feature>
<evidence type="ECO:0000256" key="1">
    <source>
        <dbReference type="SAM" id="Phobius"/>
    </source>
</evidence>
<evidence type="ECO:0000313" key="3">
    <source>
        <dbReference type="EMBL" id="KIA78612.1"/>
    </source>
</evidence>
<dbReference type="InterPro" id="IPR009978">
    <property type="entry name" value="Na_H_antiport_3"/>
</dbReference>
<reference evidence="3 4" key="1">
    <citation type="journal article" date="2014" name="Mol. Biol. Evol.">
        <title>Massive expansion of Ubiquitination-related gene families within the Chlamydiae.</title>
        <authorList>
            <person name="Domman D."/>
            <person name="Collingro A."/>
            <person name="Lagkouvardos I."/>
            <person name="Gehre L."/>
            <person name="Weinmaier T."/>
            <person name="Rattei T."/>
            <person name="Subtil A."/>
            <person name="Horn M."/>
        </authorList>
    </citation>
    <scope>NUCLEOTIDE SEQUENCE [LARGE SCALE GENOMIC DNA]</scope>
    <source>
        <strain evidence="3 4">OEW1</strain>
    </source>
</reference>
<feature type="chain" id="PRO_5002131435" evidence="2">
    <location>
        <begin position="29"/>
        <end position="509"/>
    </location>
</feature>
<feature type="transmembrane region" description="Helical" evidence="1">
    <location>
        <begin position="417"/>
        <end position="437"/>
    </location>
</feature>
<name>A0A0C1EC30_9BACT</name>
<feature type="transmembrane region" description="Helical" evidence="1">
    <location>
        <begin position="206"/>
        <end position="236"/>
    </location>
</feature>
<dbReference type="PATRIC" id="fig|83552.4.peg.212"/>
<feature type="transmembrane region" description="Helical" evidence="1">
    <location>
        <begin position="248"/>
        <end position="266"/>
    </location>
</feature>
<feature type="transmembrane region" description="Helical" evidence="1">
    <location>
        <begin position="356"/>
        <end position="373"/>
    </location>
</feature>
<organism evidence="3 4">
    <name type="scientific">Parachlamydia acanthamoebae</name>
    <dbReference type="NCBI Taxonomy" id="83552"/>
    <lineage>
        <taxon>Bacteria</taxon>
        <taxon>Pseudomonadati</taxon>
        <taxon>Chlamydiota</taxon>
        <taxon>Chlamydiia</taxon>
        <taxon>Parachlamydiales</taxon>
        <taxon>Parachlamydiaceae</taxon>
        <taxon>Parachlamydia</taxon>
    </lineage>
</organism>
<feature type="transmembrane region" description="Helical" evidence="1">
    <location>
        <begin position="385"/>
        <end position="405"/>
    </location>
</feature>
<evidence type="ECO:0000256" key="2">
    <source>
        <dbReference type="SAM" id="SignalP"/>
    </source>
</evidence>
<comment type="caution">
    <text evidence="3">The sequence shown here is derived from an EMBL/GenBank/DDBJ whole genome shotgun (WGS) entry which is preliminary data.</text>
</comment>
<dbReference type="AlphaFoldDB" id="A0A0C1EC30"/>
<dbReference type="Proteomes" id="UP000031307">
    <property type="component" value="Unassembled WGS sequence"/>
</dbReference>
<proteinExistence type="predicted"/>